<feature type="domain" description="Reverse transcriptase zinc-binding" evidence="2">
    <location>
        <begin position="210"/>
        <end position="296"/>
    </location>
</feature>
<dbReference type="AlphaFoldDB" id="A0A9W7JE40"/>
<dbReference type="Pfam" id="PF13456">
    <property type="entry name" value="RVT_3"/>
    <property type="match status" value="1"/>
</dbReference>
<reference evidence="3" key="1">
    <citation type="submission" date="2023-05" db="EMBL/GenBank/DDBJ databases">
        <title>Genome and transcriptome analyses reveal genes involved in the formation of fine ridges on petal epidermal cells in Hibiscus trionum.</title>
        <authorList>
            <person name="Koshimizu S."/>
            <person name="Masuda S."/>
            <person name="Ishii T."/>
            <person name="Shirasu K."/>
            <person name="Hoshino A."/>
            <person name="Arita M."/>
        </authorList>
    </citation>
    <scope>NUCLEOTIDE SEQUENCE</scope>
    <source>
        <strain evidence="3">Hamamatsu line</strain>
    </source>
</reference>
<dbReference type="InterPro" id="IPR026960">
    <property type="entry name" value="RVT-Znf"/>
</dbReference>
<dbReference type="Pfam" id="PF13966">
    <property type="entry name" value="zf-RVT"/>
    <property type="match status" value="1"/>
</dbReference>
<dbReference type="SUPFAM" id="SSF53098">
    <property type="entry name" value="Ribonuclease H-like"/>
    <property type="match status" value="1"/>
</dbReference>
<dbReference type="InterPro" id="IPR044730">
    <property type="entry name" value="RNase_H-like_dom_plant"/>
</dbReference>
<protein>
    <recommendedName>
        <fullName evidence="5">RNase H type-1 domain-containing protein</fullName>
    </recommendedName>
</protein>
<dbReference type="InterPro" id="IPR012337">
    <property type="entry name" value="RNaseH-like_sf"/>
</dbReference>
<dbReference type="InterPro" id="IPR002156">
    <property type="entry name" value="RNaseH_domain"/>
</dbReference>
<dbReference type="Gene3D" id="3.30.420.10">
    <property type="entry name" value="Ribonuclease H-like superfamily/Ribonuclease H"/>
    <property type="match status" value="1"/>
</dbReference>
<dbReference type="CDD" id="cd06222">
    <property type="entry name" value="RNase_H_like"/>
    <property type="match status" value="1"/>
</dbReference>
<evidence type="ECO:0000259" key="1">
    <source>
        <dbReference type="Pfam" id="PF13456"/>
    </source>
</evidence>
<comment type="caution">
    <text evidence="3">The sequence shown here is derived from an EMBL/GenBank/DDBJ whole genome shotgun (WGS) entry which is preliminary data.</text>
</comment>
<proteinExistence type="predicted"/>
<dbReference type="EMBL" id="BSYR01000065">
    <property type="protein sequence ID" value="GMJ13731.1"/>
    <property type="molecule type" value="Genomic_DNA"/>
</dbReference>
<organism evidence="3 4">
    <name type="scientific">Hibiscus trionum</name>
    <name type="common">Flower of an hour</name>
    <dbReference type="NCBI Taxonomy" id="183268"/>
    <lineage>
        <taxon>Eukaryota</taxon>
        <taxon>Viridiplantae</taxon>
        <taxon>Streptophyta</taxon>
        <taxon>Embryophyta</taxon>
        <taxon>Tracheophyta</taxon>
        <taxon>Spermatophyta</taxon>
        <taxon>Magnoliopsida</taxon>
        <taxon>eudicotyledons</taxon>
        <taxon>Gunneridae</taxon>
        <taxon>Pentapetalae</taxon>
        <taxon>rosids</taxon>
        <taxon>malvids</taxon>
        <taxon>Malvales</taxon>
        <taxon>Malvaceae</taxon>
        <taxon>Malvoideae</taxon>
        <taxon>Hibiscus</taxon>
    </lineage>
</organism>
<dbReference type="GO" id="GO:0003676">
    <property type="term" value="F:nucleic acid binding"/>
    <property type="evidence" value="ECO:0007669"/>
    <property type="project" value="InterPro"/>
</dbReference>
<dbReference type="PANTHER" id="PTHR47723">
    <property type="entry name" value="OS05G0353850 PROTEIN"/>
    <property type="match status" value="1"/>
</dbReference>
<evidence type="ECO:0000313" key="3">
    <source>
        <dbReference type="EMBL" id="GMJ13731.1"/>
    </source>
</evidence>
<feature type="domain" description="RNase H type-1" evidence="1">
    <location>
        <begin position="405"/>
        <end position="525"/>
    </location>
</feature>
<dbReference type="PANTHER" id="PTHR47723:SF19">
    <property type="entry name" value="POLYNUCLEOTIDYL TRANSFERASE, RIBONUCLEASE H-LIKE SUPERFAMILY PROTEIN"/>
    <property type="match status" value="1"/>
</dbReference>
<gene>
    <name evidence="3" type="ORF">HRI_005042300</name>
</gene>
<dbReference type="InterPro" id="IPR053151">
    <property type="entry name" value="RNase_H-like"/>
</dbReference>
<keyword evidence="4" id="KW-1185">Reference proteome</keyword>
<evidence type="ECO:0000259" key="2">
    <source>
        <dbReference type="Pfam" id="PF13966"/>
    </source>
</evidence>
<name>A0A9W7JE40_HIBTR</name>
<dbReference type="Proteomes" id="UP001165190">
    <property type="component" value="Unassembled WGS sequence"/>
</dbReference>
<evidence type="ECO:0008006" key="5">
    <source>
        <dbReference type="Google" id="ProtNLM"/>
    </source>
</evidence>
<evidence type="ECO:0000313" key="4">
    <source>
        <dbReference type="Proteomes" id="UP001165190"/>
    </source>
</evidence>
<accession>A0A9W7JE40</accession>
<dbReference type="InterPro" id="IPR036397">
    <property type="entry name" value="RNaseH_sf"/>
</dbReference>
<dbReference type="GO" id="GO:0004523">
    <property type="term" value="F:RNA-DNA hybrid ribonuclease activity"/>
    <property type="evidence" value="ECO:0007669"/>
    <property type="project" value="InterPro"/>
</dbReference>
<dbReference type="OrthoDB" id="1419684at2759"/>
<sequence length="554" mass="62486">MQATLLPKTICLKIEKLIRQFIWGSNASVSKLSLVNWDSLCQPLKHGGLGLRRIHDFNIALVMKVGFSMLTNTGSLWIKLLRDKYRVFEALPYSIHRQNCTPLWRAIAQYWDVLKSGITWSLGSGTLIHPLHDVWIPALGPLSAYLTQHSVAPPNISFSDLVAANGEWDRDQLLSIFHPDVIPHILGIKCPSLADVNDQLVWRLTPRGNFETKSAYGLLTGNLEAAPNVLWRLIWQAPMPQRLRVFLWIISRNKLMRNHERFRRHVGHSSTCPRCNLEDETIIHVLGDCSAASVIWNRLLPANIANDFYQQDTQVWLLSNLSTSLIHGVYDLPWSLLFISTMWQQWKCRNDFVFNGIMPADAATFARAITWATYYRDSKVHSRTQPSVRVVQDWCRPNSDWVSMNVDAAVAATTSMGAVGGVLRNAFGQWLLGFQRAVGACPTLHAELWAIYNGLQLAWSHCYDMVQIQSDCAEAVRLINASLADGTPGPLIRAINKLRRQNWATKVLWVPRETNRVADMLAKTADPVAFELHVLPSPPPAVLQLLNHDAQAVP</sequence>